<dbReference type="EMBL" id="JALGBH010000002">
    <property type="protein sequence ID" value="MCJ0743694.1"/>
    <property type="molecule type" value="Genomic_DNA"/>
</dbReference>
<evidence type="ECO:0000259" key="1">
    <source>
        <dbReference type="Pfam" id="PF13628"/>
    </source>
</evidence>
<name>A0ABS9ZZF4_9SPHI</name>
<gene>
    <name evidence="2" type="ORF">MMF97_13310</name>
</gene>
<dbReference type="PROSITE" id="PS51257">
    <property type="entry name" value="PROKAR_LIPOPROTEIN"/>
    <property type="match status" value="1"/>
</dbReference>
<dbReference type="PANTHER" id="PTHR38593">
    <property type="entry name" value="BLR2558 PROTEIN"/>
    <property type="match status" value="1"/>
</dbReference>
<dbReference type="Pfam" id="PF13628">
    <property type="entry name" value="DUF4142"/>
    <property type="match status" value="1"/>
</dbReference>
<dbReference type="InterPro" id="IPR012347">
    <property type="entry name" value="Ferritin-like"/>
</dbReference>
<dbReference type="Gene3D" id="1.20.1260.10">
    <property type="match status" value="1"/>
</dbReference>
<organism evidence="2 3">
    <name type="scientific">Pedobacter montanisoli</name>
    <dbReference type="NCBI Taxonomy" id="2923277"/>
    <lineage>
        <taxon>Bacteria</taxon>
        <taxon>Pseudomonadati</taxon>
        <taxon>Bacteroidota</taxon>
        <taxon>Sphingobacteriia</taxon>
        <taxon>Sphingobacteriales</taxon>
        <taxon>Sphingobacteriaceae</taxon>
        <taxon>Pedobacter</taxon>
    </lineage>
</organism>
<dbReference type="Proteomes" id="UP001165460">
    <property type="component" value="Unassembled WGS sequence"/>
</dbReference>
<evidence type="ECO:0000313" key="3">
    <source>
        <dbReference type="Proteomes" id="UP001165460"/>
    </source>
</evidence>
<feature type="domain" description="DUF4142" evidence="1">
    <location>
        <begin position="46"/>
        <end position="179"/>
    </location>
</feature>
<accession>A0ABS9ZZF4</accession>
<keyword evidence="3" id="KW-1185">Reference proteome</keyword>
<evidence type="ECO:0000313" key="2">
    <source>
        <dbReference type="EMBL" id="MCJ0743694.1"/>
    </source>
</evidence>
<protein>
    <submittedName>
        <fullName evidence="2">DUF4142 domain-containing protein</fullName>
    </submittedName>
</protein>
<proteinExistence type="predicted"/>
<sequence length="207" mass="23180">MKQYFYMVLAVLFLLACRETPDPSSQNNLKQIAPISKDKALNKGTSNDFATQAAIGSMMEIESSAHMIKLTENPDIQNLATIMVRDHSVAQRELKEIAKAEKISLPQDLPQAQKNILAKLDSLKEDERNFYYARLMVSEHEKAVKLFSQAGNTANNEKLAQFAAGKLPVLKHHLAEADKVYKIMQKIIGDKGDYSIKIEQSQSKAKS</sequence>
<dbReference type="InterPro" id="IPR025419">
    <property type="entry name" value="DUF4142"/>
</dbReference>
<dbReference type="RefSeq" id="WP_243362969.1">
    <property type="nucleotide sequence ID" value="NZ_JALGBH010000002.1"/>
</dbReference>
<reference evidence="2" key="1">
    <citation type="submission" date="2022-03" db="EMBL/GenBank/DDBJ databases">
        <authorList>
            <person name="Woo C.Y."/>
        </authorList>
    </citation>
    <scope>NUCLEOTIDE SEQUENCE</scope>
    <source>
        <strain evidence="2">CYS-01</strain>
    </source>
</reference>
<comment type="caution">
    <text evidence="2">The sequence shown here is derived from an EMBL/GenBank/DDBJ whole genome shotgun (WGS) entry which is preliminary data.</text>
</comment>
<dbReference type="PANTHER" id="PTHR38593:SF1">
    <property type="entry name" value="BLR2558 PROTEIN"/>
    <property type="match status" value="1"/>
</dbReference>